<feature type="chain" id="PRO_5039728436" evidence="2">
    <location>
        <begin position="26"/>
        <end position="372"/>
    </location>
</feature>
<dbReference type="STRING" id="1206085.SAMN05443575_3284"/>
<evidence type="ECO:0000313" key="4">
    <source>
        <dbReference type="EMBL" id="SHH08655.1"/>
    </source>
</evidence>
<protein>
    <submittedName>
        <fullName evidence="4">Iron complex transport system substrate-binding protein</fullName>
    </submittedName>
</protein>
<dbReference type="RefSeq" id="WP_073391472.1">
    <property type="nucleotide sequence ID" value="NZ_FQVU01000004.1"/>
</dbReference>
<proteinExistence type="inferred from homology"/>
<name>A0A1M5Q3G7_9ACTN</name>
<dbReference type="Proteomes" id="UP000186132">
    <property type="component" value="Unassembled WGS sequence"/>
</dbReference>
<evidence type="ECO:0000256" key="1">
    <source>
        <dbReference type="ARBA" id="ARBA00008814"/>
    </source>
</evidence>
<dbReference type="PROSITE" id="PS50983">
    <property type="entry name" value="FE_B12_PBP"/>
    <property type="match status" value="1"/>
</dbReference>
<dbReference type="EMBL" id="FQVU01000004">
    <property type="protein sequence ID" value="SHH08655.1"/>
    <property type="molecule type" value="Genomic_DNA"/>
</dbReference>
<evidence type="ECO:0000313" key="5">
    <source>
        <dbReference type="Proteomes" id="UP000186132"/>
    </source>
</evidence>
<dbReference type="PANTHER" id="PTHR30535:SF4">
    <property type="entry name" value="HEMIN-BINDING PERIPLASMIC PROTEIN HMUT"/>
    <property type="match status" value="1"/>
</dbReference>
<accession>A0A1M5Q3G7</accession>
<dbReference type="PROSITE" id="PS51257">
    <property type="entry name" value="PROKAR_LIPOPROTEIN"/>
    <property type="match status" value="1"/>
</dbReference>
<keyword evidence="2" id="KW-0732">Signal</keyword>
<organism evidence="4 5">
    <name type="scientific">Jatrophihabitans endophyticus</name>
    <dbReference type="NCBI Taxonomy" id="1206085"/>
    <lineage>
        <taxon>Bacteria</taxon>
        <taxon>Bacillati</taxon>
        <taxon>Actinomycetota</taxon>
        <taxon>Actinomycetes</taxon>
        <taxon>Jatrophihabitantales</taxon>
        <taxon>Jatrophihabitantaceae</taxon>
        <taxon>Jatrophihabitans</taxon>
    </lineage>
</organism>
<dbReference type="AlphaFoldDB" id="A0A1M5Q3G7"/>
<feature type="domain" description="Fe/B12 periplasmic-binding" evidence="3">
    <location>
        <begin position="108"/>
        <end position="371"/>
    </location>
</feature>
<keyword evidence="5" id="KW-1185">Reference proteome</keyword>
<dbReference type="Gene3D" id="3.40.50.1980">
    <property type="entry name" value="Nitrogenase molybdenum iron protein domain"/>
    <property type="match status" value="2"/>
</dbReference>
<reference evidence="4 5" key="1">
    <citation type="submission" date="2016-11" db="EMBL/GenBank/DDBJ databases">
        <authorList>
            <person name="Jaros S."/>
            <person name="Januszkiewicz K."/>
            <person name="Wedrychowicz H."/>
        </authorList>
    </citation>
    <scope>NUCLEOTIDE SEQUENCE [LARGE SCALE GENOMIC DNA]</scope>
    <source>
        <strain evidence="4 5">DSM 45627</strain>
    </source>
</reference>
<dbReference type="PANTHER" id="PTHR30535">
    <property type="entry name" value="VITAMIN B12-BINDING PROTEIN"/>
    <property type="match status" value="1"/>
</dbReference>
<sequence length="372" mass="38086">MQVWRARQRAARLVVVATAAVVALAAAGCDGAAAPGSSTGDPRVTERAQPLSALTAAPDARALTGPTTATVADADIVPITRTPHPVLPATVTDVQGTRVAVRSAARILALDLYGSLAATVAGLGLGDRLVGRDVSTGFPSARALPVVTTNGHQLNAEAILALHPSVLITDTTLGPWDAVLQVRDAGIPVVVVSAQRTLGTVGTLVGEVAAALGVRAEGRTLTSRLHGEIARTEQQIRRITPRDPARRPRIVFLYARGQSGVYYLFGKGSGADSLITAIGGIDVASENGVRGFTPLNAEALAKAKPDVILMMTKGLESVGGVSGALQLPGVAQSPAGLHRRIVDASDYEVLSFGPLTAQVLAALARAVYAPGS</sequence>
<evidence type="ECO:0000256" key="2">
    <source>
        <dbReference type="SAM" id="SignalP"/>
    </source>
</evidence>
<evidence type="ECO:0000259" key="3">
    <source>
        <dbReference type="PROSITE" id="PS50983"/>
    </source>
</evidence>
<dbReference type="SUPFAM" id="SSF53807">
    <property type="entry name" value="Helical backbone' metal receptor"/>
    <property type="match status" value="1"/>
</dbReference>
<dbReference type="InterPro" id="IPR002491">
    <property type="entry name" value="ABC_transptr_periplasmic_BD"/>
</dbReference>
<comment type="similarity">
    <text evidence="1">Belongs to the bacterial solute-binding protein 8 family.</text>
</comment>
<dbReference type="InterPro" id="IPR050902">
    <property type="entry name" value="ABC_Transporter_SBP"/>
</dbReference>
<dbReference type="Pfam" id="PF01497">
    <property type="entry name" value="Peripla_BP_2"/>
    <property type="match status" value="1"/>
</dbReference>
<feature type="signal peptide" evidence="2">
    <location>
        <begin position="1"/>
        <end position="25"/>
    </location>
</feature>
<gene>
    <name evidence="4" type="ORF">SAMN05443575_3284</name>
</gene>